<dbReference type="RefSeq" id="WP_181847387.1">
    <property type="nucleotide sequence ID" value="NZ_JPWH01000002.1"/>
</dbReference>
<evidence type="ECO:0000313" key="1">
    <source>
        <dbReference type="EMBL" id="RCK53714.1"/>
    </source>
</evidence>
<name>A0A367XJ86_9PROT</name>
<protein>
    <submittedName>
        <fullName evidence="1">Uncharacterized protein</fullName>
    </submittedName>
</protein>
<dbReference type="Proteomes" id="UP000252517">
    <property type="component" value="Unassembled WGS sequence"/>
</dbReference>
<sequence length="127" mass="14574">MTASRAAELAGLTRKSWERYELDKSEPRATSLTMLVEHGIDGTWLLTGTGNMTQADTQKSQPNLDPELLRKIIEELENFRQQHNPDWSNQQISQIISLGYQMMESQEAEKRHETIKNLQFLMLAATL</sequence>
<dbReference type="AlphaFoldDB" id="A0A367XJ86"/>
<evidence type="ECO:0000313" key="2">
    <source>
        <dbReference type="Proteomes" id="UP000252517"/>
    </source>
</evidence>
<reference evidence="1 2" key="1">
    <citation type="submission" date="2014-07" db="EMBL/GenBank/DDBJ databases">
        <title>Draft genome sequence of Thalassospira profundimaris S25-3-2.</title>
        <authorList>
            <person name="Lai Q."/>
            <person name="Shao Z."/>
        </authorList>
    </citation>
    <scope>NUCLEOTIDE SEQUENCE [LARGE SCALE GENOMIC DNA]</scope>
    <source>
        <strain evidence="1 2">S25-3-2</strain>
    </source>
</reference>
<comment type="caution">
    <text evidence="1">The sequence shown here is derived from an EMBL/GenBank/DDBJ whole genome shotgun (WGS) entry which is preliminary data.</text>
</comment>
<dbReference type="EMBL" id="JPWH01000002">
    <property type="protein sequence ID" value="RCK53714.1"/>
    <property type="molecule type" value="Genomic_DNA"/>
</dbReference>
<organism evidence="1 2">
    <name type="scientific">Thalassospira profundimaris</name>
    <dbReference type="NCBI Taxonomy" id="502049"/>
    <lineage>
        <taxon>Bacteria</taxon>
        <taxon>Pseudomonadati</taxon>
        <taxon>Pseudomonadota</taxon>
        <taxon>Alphaproteobacteria</taxon>
        <taxon>Rhodospirillales</taxon>
        <taxon>Thalassospiraceae</taxon>
        <taxon>Thalassospira</taxon>
    </lineage>
</organism>
<proteinExistence type="predicted"/>
<accession>A0A367XJ86</accession>
<gene>
    <name evidence="1" type="ORF">TH25_04185</name>
</gene>